<evidence type="ECO:0000256" key="13">
    <source>
        <dbReference type="ARBA" id="ARBA00022989"/>
    </source>
</evidence>
<evidence type="ECO:0000256" key="5">
    <source>
        <dbReference type="ARBA" id="ARBA00010185"/>
    </source>
</evidence>
<comment type="subcellular location">
    <subcellularLocation>
        <location evidence="2">Cell membrane</location>
        <topology evidence="2">Multi-pass membrane protein</topology>
    </subcellularLocation>
</comment>
<comment type="similarity">
    <text evidence="5 18">Belongs to the CDS family.</text>
</comment>
<dbReference type="EMBL" id="CP011971">
    <property type="protein sequence ID" value="AMN47356.1"/>
    <property type="molecule type" value="Genomic_DNA"/>
</dbReference>
<dbReference type="GO" id="GO:0004605">
    <property type="term" value="F:phosphatidate cytidylyltransferase activity"/>
    <property type="evidence" value="ECO:0007669"/>
    <property type="project" value="UniProtKB-EC"/>
</dbReference>
<evidence type="ECO:0000256" key="3">
    <source>
        <dbReference type="ARBA" id="ARBA00005119"/>
    </source>
</evidence>
<accession>A0A127FAB3</accession>
<evidence type="ECO:0000256" key="11">
    <source>
        <dbReference type="ARBA" id="ARBA00022692"/>
    </source>
</evidence>
<gene>
    <name evidence="19" type="ORF">ACG33_09655</name>
</gene>
<keyword evidence="17" id="KW-1208">Phospholipid metabolism</keyword>
<keyword evidence="9" id="KW-0444">Lipid biosynthesis</keyword>
<evidence type="ECO:0000256" key="12">
    <source>
        <dbReference type="ARBA" id="ARBA00022695"/>
    </source>
</evidence>
<dbReference type="RefSeq" id="WP_066920735.1">
    <property type="nucleotide sequence ID" value="NZ_CP011971.1"/>
</dbReference>
<evidence type="ECO:0000256" key="1">
    <source>
        <dbReference type="ARBA" id="ARBA00001698"/>
    </source>
</evidence>
<evidence type="ECO:0000256" key="9">
    <source>
        <dbReference type="ARBA" id="ARBA00022516"/>
    </source>
</evidence>
<organism evidence="19 20">
    <name type="scientific">Steroidobacter denitrificans</name>
    <dbReference type="NCBI Taxonomy" id="465721"/>
    <lineage>
        <taxon>Bacteria</taxon>
        <taxon>Pseudomonadati</taxon>
        <taxon>Pseudomonadota</taxon>
        <taxon>Gammaproteobacteria</taxon>
        <taxon>Steroidobacterales</taxon>
        <taxon>Steroidobacteraceae</taxon>
        <taxon>Steroidobacter</taxon>
    </lineage>
</organism>
<evidence type="ECO:0000256" key="17">
    <source>
        <dbReference type="ARBA" id="ARBA00023264"/>
    </source>
</evidence>
<evidence type="ECO:0000256" key="14">
    <source>
        <dbReference type="ARBA" id="ARBA00023098"/>
    </source>
</evidence>
<dbReference type="AlphaFoldDB" id="A0A127FAB3"/>
<dbReference type="PROSITE" id="PS01315">
    <property type="entry name" value="CDS"/>
    <property type="match status" value="1"/>
</dbReference>
<comment type="pathway">
    <text evidence="3 18">Phospholipid metabolism; CDP-diacylglycerol biosynthesis; CDP-diacylglycerol from sn-glycerol 3-phosphate: step 3/3.</text>
</comment>
<keyword evidence="20" id="KW-1185">Reference proteome</keyword>
<dbReference type="GO" id="GO:0016024">
    <property type="term" value="P:CDP-diacylglycerol biosynthetic process"/>
    <property type="evidence" value="ECO:0007669"/>
    <property type="project" value="UniProtKB-UniPathway"/>
</dbReference>
<keyword evidence="8" id="KW-1003">Cell membrane</keyword>
<dbReference type="PATRIC" id="fig|465721.4.peg.2051"/>
<dbReference type="PANTHER" id="PTHR46382:SF1">
    <property type="entry name" value="PHOSPHATIDATE CYTIDYLYLTRANSFERASE"/>
    <property type="match status" value="1"/>
</dbReference>
<protein>
    <recommendedName>
        <fullName evidence="7 18">Phosphatidate cytidylyltransferase</fullName>
        <ecNumber evidence="6 18">2.7.7.41</ecNumber>
    </recommendedName>
</protein>
<dbReference type="GO" id="GO:0005886">
    <property type="term" value="C:plasma membrane"/>
    <property type="evidence" value="ECO:0007669"/>
    <property type="project" value="UniProtKB-SubCell"/>
</dbReference>
<dbReference type="STRING" id="465721.ACG33_09655"/>
<evidence type="ECO:0000313" key="20">
    <source>
        <dbReference type="Proteomes" id="UP000070250"/>
    </source>
</evidence>
<evidence type="ECO:0000256" key="6">
    <source>
        <dbReference type="ARBA" id="ARBA00012487"/>
    </source>
</evidence>
<dbReference type="PANTHER" id="PTHR46382">
    <property type="entry name" value="PHOSPHATIDATE CYTIDYLYLTRANSFERASE"/>
    <property type="match status" value="1"/>
</dbReference>
<evidence type="ECO:0000313" key="19">
    <source>
        <dbReference type="EMBL" id="AMN47356.1"/>
    </source>
</evidence>
<evidence type="ECO:0000256" key="4">
    <source>
        <dbReference type="ARBA" id="ARBA00005189"/>
    </source>
</evidence>
<dbReference type="UniPathway" id="UPA00557">
    <property type="reaction ID" value="UER00614"/>
</dbReference>
<dbReference type="EC" id="2.7.7.41" evidence="6 18"/>
<keyword evidence="12 18" id="KW-0548">Nucleotidyltransferase</keyword>
<dbReference type="KEGG" id="sdf:ACG33_09655"/>
<evidence type="ECO:0000256" key="2">
    <source>
        <dbReference type="ARBA" id="ARBA00004651"/>
    </source>
</evidence>
<name>A0A127FAB3_STEDE</name>
<evidence type="ECO:0000256" key="7">
    <source>
        <dbReference type="ARBA" id="ARBA00019373"/>
    </source>
</evidence>
<reference evidence="19 20" key="1">
    <citation type="submission" date="2015-06" db="EMBL/GenBank/DDBJ databases">
        <title>A Comprehensive Approach to Explore the Metabolic and Phylogenetic Diversity of Bacterial Steroid Degradation in the Environment: Testosterone as an Example.</title>
        <authorList>
            <person name="Yang F.-C."/>
            <person name="Chen Y.-L."/>
            <person name="Yu C.-P."/>
            <person name="Tang S.-L."/>
            <person name="Wang P.-H."/>
            <person name="Ismail W."/>
            <person name="Wang C.-H."/>
            <person name="Yang C.-Y."/>
            <person name="Chiang Y.-R."/>
        </authorList>
    </citation>
    <scope>NUCLEOTIDE SEQUENCE [LARGE SCALE GENOMIC DNA]</scope>
    <source>
        <strain evidence="19 20">DSM 18526</strain>
    </source>
</reference>
<dbReference type="Proteomes" id="UP000070250">
    <property type="component" value="Chromosome"/>
</dbReference>
<sequence>MLRQRVITALILGPAAVLAILFLPQMILMAVLAAAVLAGAWEWSVFPGFTRHSARWAYVGCIAVCLAAAWWWLDRGGALHGLLYVTLAWWLLALIWVVVAPRRVNRLSAGVAGLFVLVPAWLALVRLHAMAPALMLFLLLLAVSADIGAYFVGRRYGRHKLAPQVSPGKTWEGVCGGLLASAGMAAIGVAWFSADPGLTNPAGFIGLCVAVVAASIIGDLTESMFKRHAGLKDSGTLLPGHGGVLDRIDSITAAAPMFLLGLERLGLLLK</sequence>
<keyword evidence="16" id="KW-0594">Phospholipid biosynthesis</keyword>
<keyword evidence="14" id="KW-0443">Lipid metabolism</keyword>
<dbReference type="OrthoDB" id="9799199at2"/>
<keyword evidence="15" id="KW-0472">Membrane</keyword>
<evidence type="ECO:0000256" key="16">
    <source>
        <dbReference type="ARBA" id="ARBA00023209"/>
    </source>
</evidence>
<evidence type="ECO:0000256" key="8">
    <source>
        <dbReference type="ARBA" id="ARBA00022475"/>
    </source>
</evidence>
<keyword evidence="13" id="KW-1133">Transmembrane helix</keyword>
<proteinExistence type="inferred from homology"/>
<comment type="catalytic activity">
    <reaction evidence="1 18">
        <text>a 1,2-diacyl-sn-glycero-3-phosphate + CTP + H(+) = a CDP-1,2-diacyl-sn-glycerol + diphosphate</text>
        <dbReference type="Rhea" id="RHEA:16229"/>
        <dbReference type="ChEBI" id="CHEBI:15378"/>
        <dbReference type="ChEBI" id="CHEBI:33019"/>
        <dbReference type="ChEBI" id="CHEBI:37563"/>
        <dbReference type="ChEBI" id="CHEBI:58332"/>
        <dbReference type="ChEBI" id="CHEBI:58608"/>
        <dbReference type="EC" id="2.7.7.41"/>
    </reaction>
</comment>
<comment type="pathway">
    <text evidence="4">Lipid metabolism.</text>
</comment>
<keyword evidence="10 18" id="KW-0808">Transferase</keyword>
<keyword evidence="11 18" id="KW-0812">Transmembrane</keyword>
<dbReference type="Pfam" id="PF01148">
    <property type="entry name" value="CTP_transf_1"/>
    <property type="match status" value="1"/>
</dbReference>
<evidence type="ECO:0000256" key="18">
    <source>
        <dbReference type="RuleBase" id="RU003938"/>
    </source>
</evidence>
<evidence type="ECO:0000256" key="15">
    <source>
        <dbReference type="ARBA" id="ARBA00023136"/>
    </source>
</evidence>
<evidence type="ECO:0000256" key="10">
    <source>
        <dbReference type="ARBA" id="ARBA00022679"/>
    </source>
</evidence>
<dbReference type="InterPro" id="IPR000374">
    <property type="entry name" value="PC_trans"/>
</dbReference>